<dbReference type="AlphaFoldDB" id="A0A6N3EVA0"/>
<sequence length="33" mass="3567">MDRNLTHGSLFSGIGGFDLAAEWMDGIMPSIAR</sequence>
<organism evidence="1">
    <name type="scientific">Paraprevotella clara</name>
    <dbReference type="NCBI Taxonomy" id="454154"/>
    <lineage>
        <taxon>Bacteria</taxon>
        <taxon>Pseudomonadati</taxon>
        <taxon>Bacteroidota</taxon>
        <taxon>Bacteroidia</taxon>
        <taxon>Bacteroidales</taxon>
        <taxon>Prevotellaceae</taxon>
        <taxon>Paraprevotella</taxon>
    </lineage>
</organism>
<dbReference type="EMBL" id="CACRUT010000016">
    <property type="protein sequence ID" value="VYU43788.1"/>
    <property type="molecule type" value="Genomic_DNA"/>
</dbReference>
<evidence type="ECO:0008006" key="2">
    <source>
        <dbReference type="Google" id="ProtNLM"/>
    </source>
</evidence>
<reference evidence="1" key="1">
    <citation type="submission" date="2019-11" db="EMBL/GenBank/DDBJ databases">
        <authorList>
            <person name="Feng L."/>
        </authorList>
    </citation>
    <scope>NUCLEOTIDE SEQUENCE</scope>
    <source>
        <strain evidence="1">PclaraLFYP37</strain>
    </source>
</reference>
<proteinExistence type="predicted"/>
<evidence type="ECO:0000313" key="1">
    <source>
        <dbReference type="EMBL" id="VYU43788.1"/>
    </source>
</evidence>
<name>A0A6N3EVA0_9BACT</name>
<accession>A0A6N3EVA0</accession>
<protein>
    <recommendedName>
        <fullName evidence="2">DNA (cytosine-5-)-methyltransferase</fullName>
    </recommendedName>
</protein>
<gene>
    <name evidence="1" type="ORF">PCLFYP37_02896</name>
</gene>